<dbReference type="OrthoDB" id="10037397at2759"/>
<feature type="transmembrane region" description="Helical" evidence="8">
    <location>
        <begin position="186"/>
        <end position="205"/>
    </location>
</feature>
<reference evidence="10" key="2">
    <citation type="submission" date="2025-09" db="UniProtKB">
        <authorList>
            <consortium name="Ensembl"/>
        </authorList>
    </citation>
    <scope>IDENTIFICATION</scope>
</reference>
<comment type="subcellular location">
    <subcellularLocation>
        <location evidence="1">Membrane</location>
        <topology evidence="1">Multi-pass membrane protein</topology>
    </subcellularLocation>
</comment>
<dbReference type="GO" id="GO:0016020">
    <property type="term" value="C:membrane"/>
    <property type="evidence" value="ECO:0007669"/>
    <property type="project" value="UniProtKB-SubCell"/>
</dbReference>
<dbReference type="RefSeq" id="XP_019735902.1">
    <property type="nucleotide sequence ID" value="XM_019880343.1"/>
</dbReference>
<dbReference type="Proteomes" id="UP000264820">
    <property type="component" value="Unplaced"/>
</dbReference>
<dbReference type="KEGG" id="hcq:109522073"/>
<dbReference type="InterPro" id="IPR009231">
    <property type="entry name" value="Chloride_chnl_CLIC-like"/>
</dbReference>
<dbReference type="PANTHER" id="PTHR34093:SF1">
    <property type="entry name" value="CHLORIDE CHANNEL CLIC-LIKE PROTEIN 1"/>
    <property type="match status" value="1"/>
</dbReference>
<evidence type="ECO:0000256" key="6">
    <source>
        <dbReference type="ARBA" id="ARBA00023136"/>
    </source>
</evidence>
<dbReference type="GO" id="GO:0005254">
    <property type="term" value="F:chloride channel activity"/>
    <property type="evidence" value="ECO:0007669"/>
    <property type="project" value="TreeGrafter"/>
</dbReference>
<evidence type="ECO:0000256" key="3">
    <source>
        <dbReference type="ARBA" id="ARBA00015571"/>
    </source>
</evidence>
<evidence type="ECO:0000256" key="8">
    <source>
        <dbReference type="SAM" id="Phobius"/>
    </source>
</evidence>
<dbReference type="Ensembl" id="ENSHCOT00000027980.1">
    <property type="protein sequence ID" value="ENSHCOP00000027168.1"/>
    <property type="gene ID" value="ENSHCOG00000018760.1"/>
</dbReference>
<name>A0A3Q2Z649_HIPCM</name>
<dbReference type="GeneTree" id="ENSGT00940000165672"/>
<proteinExistence type="inferred from homology"/>
<keyword evidence="4 8" id="KW-0812">Transmembrane</keyword>
<feature type="transmembrane region" description="Helical" evidence="8">
    <location>
        <begin position="217"/>
        <end position="234"/>
    </location>
</feature>
<protein>
    <recommendedName>
        <fullName evidence="3">Chloride channel CLIC-like protein 1</fullName>
    </recommendedName>
</protein>
<dbReference type="STRING" id="109280.ENSHCOP00000027168"/>
<evidence type="ECO:0000313" key="10">
    <source>
        <dbReference type="Ensembl" id="ENSHCOP00000027168.1"/>
    </source>
</evidence>
<feature type="region of interest" description="Disordered" evidence="7">
    <location>
        <begin position="371"/>
        <end position="566"/>
    </location>
</feature>
<feature type="compositionally biased region" description="Basic and acidic residues" evidence="7">
    <location>
        <begin position="446"/>
        <end position="461"/>
    </location>
</feature>
<evidence type="ECO:0000313" key="11">
    <source>
        <dbReference type="Proteomes" id="UP000264820"/>
    </source>
</evidence>
<evidence type="ECO:0000256" key="4">
    <source>
        <dbReference type="ARBA" id="ARBA00022692"/>
    </source>
</evidence>
<dbReference type="AlphaFoldDB" id="A0A3Q2Z649"/>
<accession>A0A3Q2Z649</accession>
<dbReference type="PANTHER" id="PTHR34093">
    <property type="entry name" value="CHLORIDE CHANNEL CLIC-LIKE PROTEIN 1"/>
    <property type="match status" value="1"/>
</dbReference>
<dbReference type="Pfam" id="PF05934">
    <property type="entry name" value="MCLC"/>
    <property type="match status" value="1"/>
</dbReference>
<keyword evidence="5 8" id="KW-1133">Transmembrane helix</keyword>
<evidence type="ECO:0000256" key="9">
    <source>
        <dbReference type="SAM" id="SignalP"/>
    </source>
</evidence>
<organism evidence="10 11">
    <name type="scientific">Hippocampus comes</name>
    <name type="common">Tiger tail seahorse</name>
    <dbReference type="NCBI Taxonomy" id="109280"/>
    <lineage>
        <taxon>Eukaryota</taxon>
        <taxon>Metazoa</taxon>
        <taxon>Chordata</taxon>
        <taxon>Craniata</taxon>
        <taxon>Vertebrata</taxon>
        <taxon>Euteleostomi</taxon>
        <taxon>Actinopterygii</taxon>
        <taxon>Neopterygii</taxon>
        <taxon>Teleostei</taxon>
        <taxon>Neoteleostei</taxon>
        <taxon>Acanthomorphata</taxon>
        <taxon>Syngnathiaria</taxon>
        <taxon>Syngnathiformes</taxon>
        <taxon>Syngnathoidei</taxon>
        <taxon>Syngnathidae</taxon>
        <taxon>Hippocampus</taxon>
    </lineage>
</organism>
<evidence type="ECO:0000256" key="2">
    <source>
        <dbReference type="ARBA" id="ARBA00005944"/>
    </source>
</evidence>
<feature type="signal peptide" evidence="9">
    <location>
        <begin position="1"/>
        <end position="15"/>
    </location>
</feature>
<feature type="compositionally biased region" description="Polar residues" evidence="7">
    <location>
        <begin position="523"/>
        <end position="533"/>
    </location>
</feature>
<feature type="compositionally biased region" description="Basic and acidic residues" evidence="7">
    <location>
        <begin position="496"/>
        <end position="522"/>
    </location>
</feature>
<dbReference type="GeneID" id="109522073"/>
<dbReference type="OMA" id="VQDDEWI"/>
<evidence type="ECO:0000256" key="7">
    <source>
        <dbReference type="SAM" id="MobiDB-lite"/>
    </source>
</evidence>
<keyword evidence="11" id="KW-1185">Reference proteome</keyword>
<evidence type="ECO:0000256" key="5">
    <source>
        <dbReference type="ARBA" id="ARBA00022989"/>
    </source>
</evidence>
<feature type="compositionally biased region" description="Basic and acidic residues" evidence="7">
    <location>
        <begin position="385"/>
        <end position="432"/>
    </location>
</feature>
<dbReference type="CTD" id="23155"/>
<feature type="transmembrane region" description="Helical" evidence="8">
    <location>
        <begin position="339"/>
        <end position="365"/>
    </location>
</feature>
<feature type="chain" id="PRO_5018642374" description="Chloride channel CLIC-like protein 1" evidence="9">
    <location>
        <begin position="16"/>
        <end position="566"/>
    </location>
</feature>
<keyword evidence="9" id="KW-0732">Signal</keyword>
<evidence type="ECO:0000256" key="1">
    <source>
        <dbReference type="ARBA" id="ARBA00004141"/>
    </source>
</evidence>
<keyword evidence="6 8" id="KW-0472">Membrane</keyword>
<sequence>MFLVILVGYLTLASGQQQDEDWIDPYDLLNYDSSTKTMRKPTEKPARDLNVPTSRRGHIDCNQAELIACKERLSDLLTQVETQKKSMKHIPQQVTCNPVFKRFLSRLLKDTQRIGVPKDPAYYDATIRLSRQAVAEIQTFLDGEEGCRTGALDNAVSQILVDLRPHDYEAWRWRFEDTFGVELDTLFKLALCTLVFVVIICTELWCAISWLVQFKRLFTICFFVSIVWNWLYLYQTAFAEHQNNIVKMNSINDKCIGVKTIDWRDSLKEWFRSTWTLQDDPCKRYYEVLMVNPILLVPPTKAISVTITTLITEPLKHVGLGISEFLRALLKDLPITLQIPVLLTIVLAIVVFMYGSVQAVFQYGITAPLRRHRRDPTLPPPDQPRLQEIEDRGHMERGDMPESRPRRSLEDARSHGDQLCRSRPNKAGDEPARMFVETLRTAASSHTEHELDGKRPLRRVEVGQGDETDLQSDSDSHAEAEADQRGGIDVISQLDAKTKTKASDCDSSLSEHPKDGNSREKTTSGLPQPQPKKNVQDLKASAGNSMPSASLKNVETVGSPIQETLQ</sequence>
<dbReference type="GO" id="GO:0060041">
    <property type="term" value="P:retina development in camera-type eye"/>
    <property type="evidence" value="ECO:0007669"/>
    <property type="project" value="Ensembl"/>
</dbReference>
<dbReference type="GO" id="GO:0005783">
    <property type="term" value="C:endoplasmic reticulum"/>
    <property type="evidence" value="ECO:0007669"/>
    <property type="project" value="TreeGrafter"/>
</dbReference>
<feature type="compositionally biased region" description="Polar residues" evidence="7">
    <location>
        <begin position="542"/>
        <end position="553"/>
    </location>
</feature>
<reference evidence="10" key="1">
    <citation type="submission" date="2025-08" db="UniProtKB">
        <authorList>
            <consortium name="Ensembl"/>
        </authorList>
    </citation>
    <scope>IDENTIFICATION</scope>
</reference>
<comment type="similarity">
    <text evidence="2">Belongs to the chloride channel MCLC family.</text>
</comment>
<feature type="compositionally biased region" description="Basic and acidic residues" evidence="7">
    <location>
        <begin position="474"/>
        <end position="486"/>
    </location>
</feature>